<evidence type="ECO:0000256" key="5">
    <source>
        <dbReference type="SAM" id="MobiDB-lite"/>
    </source>
</evidence>
<evidence type="ECO:0000256" key="3">
    <source>
        <dbReference type="ARBA" id="ARBA00022989"/>
    </source>
</evidence>
<dbReference type="PANTHER" id="PTHR23112:SF0">
    <property type="entry name" value="TRANSMEMBRANE PROTEIN 116"/>
    <property type="match status" value="1"/>
</dbReference>
<reference evidence="8" key="1">
    <citation type="submission" date="2023-06" db="EMBL/GenBank/DDBJ databases">
        <title>Genome-scale phylogeny and comparative genomics of the fungal order Sordariales.</title>
        <authorList>
            <consortium name="Lawrence Berkeley National Laboratory"/>
            <person name="Hensen N."/>
            <person name="Bonometti L."/>
            <person name="Westerberg I."/>
            <person name="Brannstrom I.O."/>
            <person name="Guillou S."/>
            <person name="Cros-Aarteil S."/>
            <person name="Calhoun S."/>
            <person name="Haridas S."/>
            <person name="Kuo A."/>
            <person name="Mondo S."/>
            <person name="Pangilinan J."/>
            <person name="Riley R."/>
            <person name="Labutti K."/>
            <person name="Andreopoulos B."/>
            <person name="Lipzen A."/>
            <person name="Chen C."/>
            <person name="Yanf M."/>
            <person name="Daum C."/>
            <person name="Ng V."/>
            <person name="Clum A."/>
            <person name="Steindorff A."/>
            <person name="Ohm R."/>
            <person name="Martin F."/>
            <person name="Silar P."/>
            <person name="Natvig D."/>
            <person name="Lalanne C."/>
            <person name="Gautier V."/>
            <person name="Ament-Velasquez S.L."/>
            <person name="Kruys A."/>
            <person name="Hutchinson M.I."/>
            <person name="Powell A.J."/>
            <person name="Barry K."/>
            <person name="Miller A.N."/>
            <person name="Grigoriev I.V."/>
            <person name="Debuchy R."/>
            <person name="Gladieux P."/>
            <person name="Thoren M.H."/>
            <person name="Johannesson H."/>
        </authorList>
    </citation>
    <scope>NUCLEOTIDE SEQUENCE</scope>
    <source>
        <strain evidence="8">PSN4</strain>
    </source>
</reference>
<keyword evidence="4 6" id="KW-0472">Membrane</keyword>
<dbReference type="PANTHER" id="PTHR23112">
    <property type="entry name" value="G PROTEIN-COUPLED RECEPTOR 157-RELATED"/>
    <property type="match status" value="1"/>
</dbReference>
<feature type="transmembrane region" description="Helical" evidence="6">
    <location>
        <begin position="397"/>
        <end position="422"/>
    </location>
</feature>
<proteinExistence type="predicted"/>
<comment type="caution">
    <text evidence="8">The sequence shown here is derived from an EMBL/GenBank/DDBJ whole genome shotgun (WGS) entry which is preliminary data.</text>
</comment>
<feature type="compositionally biased region" description="Polar residues" evidence="5">
    <location>
        <begin position="302"/>
        <end position="316"/>
    </location>
</feature>
<keyword evidence="3 6" id="KW-1133">Transmembrane helix</keyword>
<dbReference type="Pfam" id="PF00002">
    <property type="entry name" value="7tm_2"/>
    <property type="match status" value="1"/>
</dbReference>
<dbReference type="Gene3D" id="1.20.1070.10">
    <property type="entry name" value="Rhodopsin 7-helix transmembrane proteins"/>
    <property type="match status" value="1"/>
</dbReference>
<organism evidence="8 9">
    <name type="scientific">Echria macrotheca</name>
    <dbReference type="NCBI Taxonomy" id="438768"/>
    <lineage>
        <taxon>Eukaryota</taxon>
        <taxon>Fungi</taxon>
        <taxon>Dikarya</taxon>
        <taxon>Ascomycota</taxon>
        <taxon>Pezizomycotina</taxon>
        <taxon>Sordariomycetes</taxon>
        <taxon>Sordariomycetidae</taxon>
        <taxon>Sordariales</taxon>
        <taxon>Schizotheciaceae</taxon>
        <taxon>Echria</taxon>
    </lineage>
</organism>
<evidence type="ECO:0000313" key="9">
    <source>
        <dbReference type="Proteomes" id="UP001239445"/>
    </source>
</evidence>
<feature type="transmembrane region" description="Helical" evidence="6">
    <location>
        <begin position="184"/>
        <end position="207"/>
    </location>
</feature>
<sequence>MGLISSKIEPGVSGYMNLTSTERATIQNVERFGASLSLVGVSLIFVAYALWKRLRTVPNTFILFASIANVGASVAALIGYDGIMAGNSSALCQIQAFLLEMFMQSDPWWSLAMAVNVFMVFFFAASPNSFRRYLWLYSLICFGLPALPAVICLFYTPTQEHIYADATLWCWIGDRYNSLRIYTYYIPIWTCSLLSAVIYLAVGYHVFHQRNQLRNLTLSNQAAAREPSGPESQGCAEKGDSGISASYGTVTTEVRVTAEASDSQSMTPPSSPAPSITAVLPRAQPDLQGSSWLASLDDDTDQTASTKPHTNPFTTISSVSSRSRNNNNKPDKGRFESLTRPWTRFLSRLRNLDPVKLAYLRTSFVFAVSILITWTPSSINRVYSFAHPTKTSYPLNLASAVVLPLQGVWNAVIFCATSWATLREEIWTVKTRIWPSRSSQRLPSEETGRREGAVFGNKDLDHYAHAAPNSVPMGNMRVLRGGSL</sequence>
<feature type="compositionally biased region" description="Low complexity" evidence="5">
    <location>
        <begin position="317"/>
        <end position="328"/>
    </location>
</feature>
<keyword evidence="9" id="KW-1185">Reference proteome</keyword>
<keyword evidence="8" id="KW-0675">Receptor</keyword>
<dbReference type="GO" id="GO:0004930">
    <property type="term" value="F:G protein-coupled receptor activity"/>
    <property type="evidence" value="ECO:0007669"/>
    <property type="project" value="InterPro"/>
</dbReference>
<keyword evidence="2 6" id="KW-0812">Transmembrane</keyword>
<dbReference type="PROSITE" id="PS50261">
    <property type="entry name" value="G_PROTEIN_RECEP_F2_4"/>
    <property type="match status" value="1"/>
</dbReference>
<feature type="region of interest" description="Disordered" evidence="5">
    <location>
        <begin position="258"/>
        <end position="277"/>
    </location>
</feature>
<evidence type="ECO:0000259" key="7">
    <source>
        <dbReference type="PROSITE" id="PS50261"/>
    </source>
</evidence>
<evidence type="ECO:0000313" key="8">
    <source>
        <dbReference type="EMBL" id="KAK1757862.1"/>
    </source>
</evidence>
<feature type="transmembrane region" description="Helical" evidence="6">
    <location>
        <begin position="108"/>
        <end position="126"/>
    </location>
</feature>
<feature type="transmembrane region" description="Helical" evidence="6">
    <location>
        <begin position="133"/>
        <end position="156"/>
    </location>
</feature>
<feature type="transmembrane region" description="Helical" evidence="6">
    <location>
        <begin position="60"/>
        <end position="80"/>
    </location>
</feature>
<accession>A0AAJ0BH49</accession>
<evidence type="ECO:0000256" key="1">
    <source>
        <dbReference type="ARBA" id="ARBA00004141"/>
    </source>
</evidence>
<dbReference type="SUPFAM" id="SSF81321">
    <property type="entry name" value="Family A G protein-coupled receptor-like"/>
    <property type="match status" value="1"/>
</dbReference>
<evidence type="ECO:0000256" key="6">
    <source>
        <dbReference type="SAM" id="Phobius"/>
    </source>
</evidence>
<comment type="subcellular location">
    <subcellularLocation>
        <location evidence="1">Membrane</location>
        <topology evidence="1">Multi-pass membrane protein</topology>
    </subcellularLocation>
</comment>
<dbReference type="EMBL" id="MU839830">
    <property type="protein sequence ID" value="KAK1757862.1"/>
    <property type="molecule type" value="Genomic_DNA"/>
</dbReference>
<feature type="domain" description="G-protein coupled receptors family 2 profile 2" evidence="7">
    <location>
        <begin position="26"/>
        <end position="211"/>
    </location>
</feature>
<evidence type="ECO:0000256" key="2">
    <source>
        <dbReference type="ARBA" id="ARBA00022692"/>
    </source>
</evidence>
<dbReference type="GO" id="GO:0007189">
    <property type="term" value="P:adenylate cyclase-activating G protein-coupled receptor signaling pathway"/>
    <property type="evidence" value="ECO:0007669"/>
    <property type="project" value="TreeGrafter"/>
</dbReference>
<dbReference type="AlphaFoldDB" id="A0AAJ0BH49"/>
<gene>
    <name evidence="8" type="ORF">QBC47DRAFT_166277</name>
</gene>
<dbReference type="GO" id="GO:0005886">
    <property type="term" value="C:plasma membrane"/>
    <property type="evidence" value="ECO:0007669"/>
    <property type="project" value="TreeGrafter"/>
</dbReference>
<dbReference type="InterPro" id="IPR000832">
    <property type="entry name" value="GPCR_2_secretin-like"/>
</dbReference>
<dbReference type="Proteomes" id="UP001239445">
    <property type="component" value="Unassembled WGS sequence"/>
</dbReference>
<feature type="transmembrane region" description="Helical" evidence="6">
    <location>
        <begin position="358"/>
        <end position="377"/>
    </location>
</feature>
<feature type="compositionally biased region" description="Low complexity" evidence="5">
    <location>
        <begin position="258"/>
        <end position="268"/>
    </location>
</feature>
<feature type="region of interest" description="Disordered" evidence="5">
    <location>
        <begin position="221"/>
        <end position="244"/>
    </location>
</feature>
<protein>
    <submittedName>
        <fullName evidence="8">G-protein coupled receptor</fullName>
    </submittedName>
</protein>
<feature type="region of interest" description="Disordered" evidence="5">
    <location>
        <begin position="290"/>
        <end position="335"/>
    </location>
</feature>
<dbReference type="GO" id="GO:0007166">
    <property type="term" value="P:cell surface receptor signaling pathway"/>
    <property type="evidence" value="ECO:0007669"/>
    <property type="project" value="InterPro"/>
</dbReference>
<evidence type="ECO:0000256" key="4">
    <source>
        <dbReference type="ARBA" id="ARBA00023136"/>
    </source>
</evidence>
<name>A0AAJ0BH49_9PEZI</name>
<dbReference type="InterPro" id="IPR017981">
    <property type="entry name" value="GPCR_2-like_7TM"/>
</dbReference>
<feature type="transmembrane region" description="Helical" evidence="6">
    <location>
        <begin position="32"/>
        <end position="51"/>
    </location>
</feature>